<sequence length="101" mass="10417">MPRDRRSDAPAPLPLPAPMGHSTPQLPQASRSYIPTPLPAAIVHSTPQLPQASGPGTATSVPNSAKSILLTAGPSGMSSQGSDKRPQSSHNPDALPRQKTP</sequence>
<feature type="compositionally biased region" description="Polar residues" evidence="1">
    <location>
        <begin position="45"/>
        <end position="66"/>
    </location>
</feature>
<name>A0AAV3ZRX0_9GAST</name>
<proteinExistence type="predicted"/>
<evidence type="ECO:0000256" key="1">
    <source>
        <dbReference type="SAM" id="MobiDB-lite"/>
    </source>
</evidence>
<organism evidence="2 3">
    <name type="scientific">Plakobranchus ocellatus</name>
    <dbReference type="NCBI Taxonomy" id="259542"/>
    <lineage>
        <taxon>Eukaryota</taxon>
        <taxon>Metazoa</taxon>
        <taxon>Spiralia</taxon>
        <taxon>Lophotrochozoa</taxon>
        <taxon>Mollusca</taxon>
        <taxon>Gastropoda</taxon>
        <taxon>Heterobranchia</taxon>
        <taxon>Euthyneura</taxon>
        <taxon>Panpulmonata</taxon>
        <taxon>Sacoglossa</taxon>
        <taxon>Placobranchoidea</taxon>
        <taxon>Plakobranchidae</taxon>
        <taxon>Plakobranchus</taxon>
    </lineage>
</organism>
<dbReference type="Proteomes" id="UP000735302">
    <property type="component" value="Unassembled WGS sequence"/>
</dbReference>
<comment type="caution">
    <text evidence="2">The sequence shown here is derived from an EMBL/GenBank/DDBJ whole genome shotgun (WGS) entry which is preliminary data.</text>
</comment>
<evidence type="ECO:0000313" key="3">
    <source>
        <dbReference type="Proteomes" id="UP000735302"/>
    </source>
</evidence>
<accession>A0AAV3ZRX0</accession>
<evidence type="ECO:0000313" key="2">
    <source>
        <dbReference type="EMBL" id="GFN96608.1"/>
    </source>
</evidence>
<dbReference type="EMBL" id="BLXT01002685">
    <property type="protein sequence ID" value="GFN96608.1"/>
    <property type="molecule type" value="Genomic_DNA"/>
</dbReference>
<reference evidence="2 3" key="1">
    <citation type="journal article" date="2021" name="Elife">
        <title>Chloroplast acquisition without the gene transfer in kleptoplastic sea slugs, Plakobranchus ocellatus.</title>
        <authorList>
            <person name="Maeda T."/>
            <person name="Takahashi S."/>
            <person name="Yoshida T."/>
            <person name="Shimamura S."/>
            <person name="Takaki Y."/>
            <person name="Nagai Y."/>
            <person name="Toyoda A."/>
            <person name="Suzuki Y."/>
            <person name="Arimoto A."/>
            <person name="Ishii H."/>
            <person name="Satoh N."/>
            <person name="Nishiyama T."/>
            <person name="Hasebe M."/>
            <person name="Maruyama T."/>
            <person name="Minagawa J."/>
            <person name="Obokata J."/>
            <person name="Shigenobu S."/>
        </authorList>
    </citation>
    <scope>NUCLEOTIDE SEQUENCE [LARGE SCALE GENOMIC DNA]</scope>
</reference>
<dbReference type="AlphaFoldDB" id="A0AAV3ZRX0"/>
<protein>
    <submittedName>
        <fullName evidence="2">Uncharacterized protein</fullName>
    </submittedName>
</protein>
<feature type="compositionally biased region" description="Polar residues" evidence="1">
    <location>
        <begin position="22"/>
        <end position="33"/>
    </location>
</feature>
<keyword evidence="3" id="KW-1185">Reference proteome</keyword>
<feature type="region of interest" description="Disordered" evidence="1">
    <location>
        <begin position="1"/>
        <end position="101"/>
    </location>
</feature>
<gene>
    <name evidence="2" type="ORF">PoB_002311400</name>
</gene>